<gene>
    <name evidence="2" type="ORF">NGTWS1702_09210</name>
</gene>
<dbReference type="Proteomes" id="UP001060504">
    <property type="component" value="Unassembled WGS sequence"/>
</dbReference>
<dbReference type="InterPro" id="IPR017937">
    <property type="entry name" value="Thioredoxin_CS"/>
</dbReference>
<dbReference type="Gene3D" id="3.40.30.10">
    <property type="entry name" value="Glutaredoxin"/>
    <property type="match status" value="1"/>
</dbReference>
<sequence length="84" mass="8850">MSVEDTAEVTMYTTTWCGYCVRLKKVLQNEGVAFAEVNIELDPAAAEFVASANGGNHTVPTLRFADGSTLTNPSAAQVKAKLAG</sequence>
<protein>
    <submittedName>
        <fullName evidence="2">NrdH-redoxin</fullName>
    </submittedName>
</protein>
<organism evidence="2 3">
    <name type="scientific">Mycolicibacterium cyprinidarum</name>
    <dbReference type="NCBI Taxonomy" id="2860311"/>
    <lineage>
        <taxon>Bacteria</taxon>
        <taxon>Bacillati</taxon>
        <taxon>Actinomycetota</taxon>
        <taxon>Actinomycetes</taxon>
        <taxon>Mycobacteriales</taxon>
        <taxon>Mycobacteriaceae</taxon>
        <taxon>Mycolicibacterium</taxon>
    </lineage>
</organism>
<dbReference type="PROSITE" id="PS00194">
    <property type="entry name" value="THIOREDOXIN_1"/>
    <property type="match status" value="1"/>
</dbReference>
<evidence type="ECO:0000313" key="3">
    <source>
        <dbReference type="Proteomes" id="UP001060504"/>
    </source>
</evidence>
<dbReference type="CDD" id="cd02976">
    <property type="entry name" value="NrdH"/>
    <property type="match status" value="1"/>
</dbReference>
<feature type="domain" description="Glutaredoxin" evidence="1">
    <location>
        <begin position="9"/>
        <end position="64"/>
    </location>
</feature>
<accession>A0ABQ4VC55</accession>
<evidence type="ECO:0000259" key="1">
    <source>
        <dbReference type="Pfam" id="PF00462"/>
    </source>
</evidence>
<dbReference type="InterPro" id="IPR036249">
    <property type="entry name" value="Thioredoxin-like_sf"/>
</dbReference>
<dbReference type="EMBL" id="BPRH01000992">
    <property type="protein sequence ID" value="GJF11652.1"/>
    <property type="molecule type" value="Genomic_DNA"/>
</dbReference>
<dbReference type="NCBIfam" id="TIGR02200">
    <property type="entry name" value="GlrX_actino"/>
    <property type="match status" value="1"/>
</dbReference>
<keyword evidence="3" id="KW-1185">Reference proteome</keyword>
<dbReference type="InterPro" id="IPR011915">
    <property type="entry name" value="GlrX_actino"/>
</dbReference>
<reference evidence="2 3" key="1">
    <citation type="submission" date="2021-08" db="EMBL/GenBank/DDBJ databases">
        <title>Draft genome sequence of Mycolicibacterium sp. NGTWS1702 strain.</title>
        <authorList>
            <person name="Matsumoto M."/>
            <person name="Tang B.C.C."/>
            <person name="Machida Y."/>
            <person name="Matoyama H."/>
            <person name="Kishihara T."/>
            <person name="Sato S."/>
            <person name="Kondo I."/>
            <person name="Sano M."/>
            <person name="Kato G."/>
        </authorList>
    </citation>
    <scope>NUCLEOTIDE SEQUENCE [LARGE SCALE GENOMIC DNA]</scope>
    <source>
        <strain evidence="2 3">NGTWSNA01</strain>
    </source>
</reference>
<dbReference type="PANTHER" id="PTHR34386:SF1">
    <property type="entry name" value="GLUTAREDOXIN-LIKE PROTEIN NRDH"/>
    <property type="match status" value="1"/>
</dbReference>
<evidence type="ECO:0000313" key="2">
    <source>
        <dbReference type="EMBL" id="GJF11652.1"/>
    </source>
</evidence>
<dbReference type="PANTHER" id="PTHR34386">
    <property type="entry name" value="GLUTAREDOXIN"/>
    <property type="match status" value="1"/>
</dbReference>
<dbReference type="Pfam" id="PF00462">
    <property type="entry name" value="Glutaredoxin"/>
    <property type="match status" value="1"/>
</dbReference>
<dbReference type="InterPro" id="IPR002109">
    <property type="entry name" value="Glutaredoxin"/>
</dbReference>
<comment type="caution">
    <text evidence="2">The sequence shown here is derived from an EMBL/GenBank/DDBJ whole genome shotgun (WGS) entry which is preliminary data.</text>
</comment>
<name>A0ABQ4VC55_9MYCO</name>
<dbReference type="SUPFAM" id="SSF52833">
    <property type="entry name" value="Thioredoxin-like"/>
    <property type="match status" value="1"/>
</dbReference>
<dbReference type="PROSITE" id="PS51354">
    <property type="entry name" value="GLUTAREDOXIN_2"/>
    <property type="match status" value="1"/>
</dbReference>
<dbReference type="InterPro" id="IPR051548">
    <property type="entry name" value="Grx-like_ET"/>
</dbReference>
<proteinExistence type="predicted"/>